<dbReference type="Gene3D" id="3.10.450.50">
    <property type="match status" value="1"/>
</dbReference>
<feature type="domain" description="SnoaL-like" evidence="1">
    <location>
        <begin position="25"/>
        <end position="131"/>
    </location>
</feature>
<dbReference type="EMBL" id="JABBVZ010000064">
    <property type="protein sequence ID" value="NMP23747.1"/>
    <property type="molecule type" value="Genomic_DNA"/>
</dbReference>
<dbReference type="Proteomes" id="UP000533476">
    <property type="component" value="Unassembled WGS sequence"/>
</dbReference>
<organism evidence="2 3">
    <name type="scientific">Sulfobacillus harzensis</name>
    <dbReference type="NCBI Taxonomy" id="2729629"/>
    <lineage>
        <taxon>Bacteria</taxon>
        <taxon>Bacillati</taxon>
        <taxon>Bacillota</taxon>
        <taxon>Clostridia</taxon>
        <taxon>Eubacteriales</taxon>
        <taxon>Clostridiales Family XVII. Incertae Sedis</taxon>
        <taxon>Sulfobacillus</taxon>
    </lineage>
</organism>
<proteinExistence type="predicted"/>
<name>A0A7Y0Q3N8_9FIRM</name>
<evidence type="ECO:0000313" key="3">
    <source>
        <dbReference type="Proteomes" id="UP000533476"/>
    </source>
</evidence>
<sequence>MSDLPNHDFVAPEPSASTGAAELFERVLEGFRVGDPQPWIDLLADDAVLEIPFAPPGRPQRIDGKRHIIQYLHTYADRITITQFTDVQIHRLIDPNSVVAEMTAHGMVRATGETYDMRYVVVVRTTEGRIRLYRDYWNPLTALGTEALEPTE</sequence>
<evidence type="ECO:0000259" key="1">
    <source>
        <dbReference type="Pfam" id="PF12680"/>
    </source>
</evidence>
<dbReference type="InterPro" id="IPR037401">
    <property type="entry name" value="SnoaL-like"/>
</dbReference>
<dbReference type="RefSeq" id="WP_169101272.1">
    <property type="nucleotide sequence ID" value="NZ_JABBVZ010000064.1"/>
</dbReference>
<protein>
    <submittedName>
        <fullName evidence="2">SnoaL-like domain-containing protein</fullName>
    </submittedName>
</protein>
<dbReference type="Pfam" id="PF12680">
    <property type="entry name" value="SnoaL_2"/>
    <property type="match status" value="1"/>
</dbReference>
<dbReference type="InterPro" id="IPR032710">
    <property type="entry name" value="NTF2-like_dom_sf"/>
</dbReference>
<evidence type="ECO:0000313" key="2">
    <source>
        <dbReference type="EMBL" id="NMP23747.1"/>
    </source>
</evidence>
<dbReference type="SUPFAM" id="SSF54427">
    <property type="entry name" value="NTF2-like"/>
    <property type="match status" value="1"/>
</dbReference>
<comment type="caution">
    <text evidence="2">The sequence shown here is derived from an EMBL/GenBank/DDBJ whole genome shotgun (WGS) entry which is preliminary data.</text>
</comment>
<accession>A0A7Y0Q3N8</accession>
<dbReference type="AlphaFoldDB" id="A0A7Y0Q3N8"/>
<reference evidence="2 3" key="1">
    <citation type="submission" date="2020-04" db="EMBL/GenBank/DDBJ databases">
        <authorList>
            <person name="Zhang R."/>
            <person name="Schippers A."/>
        </authorList>
    </citation>
    <scope>NUCLEOTIDE SEQUENCE [LARGE SCALE GENOMIC DNA]</scope>
    <source>
        <strain evidence="2 3">DSM 109850</strain>
    </source>
</reference>
<keyword evidence="3" id="KW-1185">Reference proteome</keyword>
<gene>
    <name evidence="2" type="ORF">HIJ39_15500</name>
</gene>